<dbReference type="GO" id="GO:0031419">
    <property type="term" value="F:cobalamin binding"/>
    <property type="evidence" value="ECO:0007669"/>
    <property type="project" value="InterPro"/>
</dbReference>
<dbReference type="PANTHER" id="PTHR43409">
    <property type="entry name" value="ANAEROBIC MAGNESIUM-PROTOPORPHYRIN IX MONOMETHYL ESTER CYCLASE-RELATED"/>
    <property type="match status" value="1"/>
</dbReference>
<evidence type="ECO:0000256" key="1">
    <source>
        <dbReference type="ARBA" id="ARBA00001966"/>
    </source>
</evidence>
<evidence type="ECO:0000256" key="2">
    <source>
        <dbReference type="ARBA" id="ARBA00022603"/>
    </source>
</evidence>
<dbReference type="InterPro" id="IPR051198">
    <property type="entry name" value="BchE-like"/>
</dbReference>
<dbReference type="SFLD" id="SFLDG01123">
    <property type="entry name" value="methyltransferase_(Class_B)"/>
    <property type="match status" value="1"/>
</dbReference>
<evidence type="ECO:0000256" key="5">
    <source>
        <dbReference type="ARBA" id="ARBA00022723"/>
    </source>
</evidence>
<sequence length="681" mass="75140">MMKVALATSPHLNHGGMSLRTRPGDPPPMQNFVPVGLLSLKAAADAAGAPAAIEVVETNQLLLDGAVPNDDALYDSLARSVLAAGDSLVGLMTDADSLVHTVLLGQALRRRSPDTLICLGGPAVTPISAEFLGRFPWADFIVRGEGEATFNELLETLHAGGDPSGIRGLTHRKGGEAVVNAERPLFQDLADLPWPAYYAYDMSKGARLYLDVGRGCPFRCSFCATAPFWERKFRMRPIDDIIRQLEYVRDVFGRTSVNFSHDIFTCNRPWTHEFCDALIARDLGVTWGCSTRTDLIDAALLDKMGAAGCEEIYYGIESGSPKMQRWIKKNLDLERSLEVVRATKAAGIRPVTGFIVGYPTETRATMSETLTRFFQFLEEGQGRSQLFTLVPLHQSPMYKQYAPTLNRPAEYYDIPVTDPLMGQIQQYRREHKDLFCTDYRFACPDVGDALIDAAEELSGHVVVLASLWPRLLPYYDSPMDWYERWVAWIEEYNAEHSPGTRFRHQSEARDLLVFAQEETVRLGIEDSPAASLVRYEMMRLAAADLPEPPPRPAAPGVGPESALRAGDFLSAEFPHDLHRMLRGAAGAPAAEDGTGANGSSYVITRKSAHDRIETIQLGRSAREMLERADGRRTARQLIAEVFPEGSGDPDTTLRRGLELVRSLAGMGLLLEAPVNGDTDAR</sequence>
<keyword evidence="2" id="KW-0489">Methyltransferase</keyword>
<evidence type="ECO:0000256" key="7">
    <source>
        <dbReference type="ARBA" id="ARBA00023014"/>
    </source>
</evidence>
<evidence type="ECO:0000256" key="3">
    <source>
        <dbReference type="ARBA" id="ARBA00022679"/>
    </source>
</evidence>
<keyword evidence="7" id="KW-0411">Iron-sulfur</keyword>
<keyword evidence="4" id="KW-0949">S-adenosyl-L-methionine</keyword>
<evidence type="ECO:0000259" key="9">
    <source>
        <dbReference type="PROSITE" id="PS51918"/>
    </source>
</evidence>
<evidence type="ECO:0000256" key="4">
    <source>
        <dbReference type="ARBA" id="ARBA00022691"/>
    </source>
</evidence>
<gene>
    <name evidence="10" type="ORF">NQU55_21945</name>
</gene>
<comment type="cofactor">
    <cofactor evidence="1">
        <name>[4Fe-4S] cluster</name>
        <dbReference type="ChEBI" id="CHEBI:49883"/>
    </cofactor>
</comment>
<dbReference type="Pfam" id="PF04055">
    <property type="entry name" value="Radical_SAM"/>
    <property type="match status" value="1"/>
</dbReference>
<accession>A0A9X2RQF2</accession>
<dbReference type="InterPro" id="IPR006638">
    <property type="entry name" value="Elp3/MiaA/NifB-like_rSAM"/>
</dbReference>
<dbReference type="EMBL" id="JANIID010000021">
    <property type="protein sequence ID" value="MCQ8772411.1"/>
    <property type="molecule type" value="Genomic_DNA"/>
</dbReference>
<dbReference type="SUPFAM" id="SSF102114">
    <property type="entry name" value="Radical SAM enzymes"/>
    <property type="match status" value="1"/>
</dbReference>
<dbReference type="SFLD" id="SFLDG01082">
    <property type="entry name" value="B12-binding_domain_containing"/>
    <property type="match status" value="1"/>
</dbReference>
<feature type="domain" description="B12-binding" evidence="8">
    <location>
        <begin position="14"/>
        <end position="164"/>
    </location>
</feature>
<dbReference type="AlphaFoldDB" id="A0A9X2RQF2"/>
<proteinExistence type="predicted"/>
<dbReference type="InterPro" id="IPR007197">
    <property type="entry name" value="rSAM"/>
</dbReference>
<dbReference type="GO" id="GO:0003824">
    <property type="term" value="F:catalytic activity"/>
    <property type="evidence" value="ECO:0007669"/>
    <property type="project" value="InterPro"/>
</dbReference>
<dbReference type="InterPro" id="IPR058240">
    <property type="entry name" value="rSAM_sf"/>
</dbReference>
<evidence type="ECO:0000313" key="10">
    <source>
        <dbReference type="EMBL" id="MCQ8772411.1"/>
    </source>
</evidence>
<protein>
    <submittedName>
        <fullName evidence="10">B12-binding domain-containing radical SAM protein</fullName>
    </submittedName>
</protein>
<dbReference type="Proteomes" id="UP001142374">
    <property type="component" value="Unassembled WGS sequence"/>
</dbReference>
<name>A0A9X2RQF2_9ACTN</name>
<dbReference type="GO" id="GO:0005829">
    <property type="term" value="C:cytosol"/>
    <property type="evidence" value="ECO:0007669"/>
    <property type="project" value="TreeGrafter"/>
</dbReference>
<feature type="domain" description="Radical SAM core" evidence="9">
    <location>
        <begin position="202"/>
        <end position="430"/>
    </location>
</feature>
<dbReference type="InterPro" id="IPR006158">
    <property type="entry name" value="Cobalamin-bd"/>
</dbReference>
<dbReference type="InterPro" id="IPR034466">
    <property type="entry name" value="Methyltransferase_Class_B"/>
</dbReference>
<dbReference type="PANTHER" id="PTHR43409:SF7">
    <property type="entry name" value="BLL1977 PROTEIN"/>
    <property type="match status" value="1"/>
</dbReference>
<dbReference type="PROSITE" id="PS51918">
    <property type="entry name" value="RADICAL_SAM"/>
    <property type="match status" value="1"/>
</dbReference>
<evidence type="ECO:0000313" key="11">
    <source>
        <dbReference type="Proteomes" id="UP001142374"/>
    </source>
</evidence>
<keyword evidence="5" id="KW-0479">Metal-binding</keyword>
<keyword evidence="3" id="KW-0808">Transferase</keyword>
<dbReference type="CDD" id="cd01335">
    <property type="entry name" value="Radical_SAM"/>
    <property type="match status" value="1"/>
</dbReference>
<evidence type="ECO:0000259" key="8">
    <source>
        <dbReference type="PROSITE" id="PS51332"/>
    </source>
</evidence>
<dbReference type="Gene3D" id="3.40.50.280">
    <property type="entry name" value="Cobalamin-binding domain"/>
    <property type="match status" value="1"/>
</dbReference>
<organism evidence="10 11">
    <name type="scientific">Streptomyces telluris</name>
    <dbReference type="NCBI Taxonomy" id="2720021"/>
    <lineage>
        <taxon>Bacteria</taxon>
        <taxon>Bacillati</taxon>
        <taxon>Actinomycetota</taxon>
        <taxon>Actinomycetes</taxon>
        <taxon>Kitasatosporales</taxon>
        <taxon>Streptomycetaceae</taxon>
        <taxon>Streptomyces</taxon>
    </lineage>
</organism>
<comment type="caution">
    <text evidence="10">The sequence shown here is derived from an EMBL/GenBank/DDBJ whole genome shotgun (WGS) entry which is preliminary data.</text>
</comment>
<dbReference type="GO" id="GO:0046872">
    <property type="term" value="F:metal ion binding"/>
    <property type="evidence" value="ECO:0007669"/>
    <property type="project" value="UniProtKB-KW"/>
</dbReference>
<evidence type="ECO:0000256" key="6">
    <source>
        <dbReference type="ARBA" id="ARBA00023004"/>
    </source>
</evidence>
<dbReference type="PROSITE" id="PS51332">
    <property type="entry name" value="B12_BINDING"/>
    <property type="match status" value="1"/>
</dbReference>
<keyword evidence="6" id="KW-0408">Iron</keyword>
<keyword evidence="11" id="KW-1185">Reference proteome</keyword>
<dbReference type="GO" id="GO:0051539">
    <property type="term" value="F:4 iron, 4 sulfur cluster binding"/>
    <property type="evidence" value="ECO:0007669"/>
    <property type="project" value="UniProtKB-KW"/>
</dbReference>
<dbReference type="InterPro" id="IPR023404">
    <property type="entry name" value="rSAM_horseshoe"/>
</dbReference>
<dbReference type="RefSeq" id="WP_168091788.1">
    <property type="nucleotide sequence ID" value="NZ_JAATER010000039.1"/>
</dbReference>
<dbReference type="SMART" id="SM00729">
    <property type="entry name" value="Elp3"/>
    <property type="match status" value="1"/>
</dbReference>
<dbReference type="Gene3D" id="3.80.30.20">
    <property type="entry name" value="tm_1862 like domain"/>
    <property type="match status" value="1"/>
</dbReference>
<dbReference type="SFLD" id="SFLDS00029">
    <property type="entry name" value="Radical_SAM"/>
    <property type="match status" value="1"/>
</dbReference>
<reference evidence="10" key="1">
    <citation type="submission" date="2022-06" db="EMBL/GenBank/DDBJ databases">
        <title>WGS of actinobacteria.</title>
        <authorList>
            <person name="Thawai C."/>
        </authorList>
    </citation>
    <scope>NUCLEOTIDE SEQUENCE</scope>
    <source>
        <strain evidence="10">AA8</strain>
    </source>
</reference>